<dbReference type="OrthoDB" id="2266637at2759"/>
<organism evidence="2 3">
    <name type="scientific">Puccinia sorghi</name>
    <dbReference type="NCBI Taxonomy" id="27349"/>
    <lineage>
        <taxon>Eukaryota</taxon>
        <taxon>Fungi</taxon>
        <taxon>Dikarya</taxon>
        <taxon>Basidiomycota</taxon>
        <taxon>Pucciniomycotina</taxon>
        <taxon>Pucciniomycetes</taxon>
        <taxon>Pucciniales</taxon>
        <taxon>Pucciniaceae</taxon>
        <taxon>Puccinia</taxon>
    </lineage>
</organism>
<feature type="chain" id="PRO_5005568218" description="Tc1-like transposase DDE domain-containing protein" evidence="1">
    <location>
        <begin position="19"/>
        <end position="153"/>
    </location>
</feature>
<dbReference type="AlphaFoldDB" id="A0A0L6VQ67"/>
<evidence type="ECO:0000256" key="1">
    <source>
        <dbReference type="SAM" id="SignalP"/>
    </source>
</evidence>
<reference evidence="2 3" key="1">
    <citation type="submission" date="2015-08" db="EMBL/GenBank/DDBJ databases">
        <title>Next Generation Sequencing and Analysis of the Genome of Puccinia sorghi L Schw, the Causal Agent of Maize Common Rust.</title>
        <authorList>
            <person name="Rochi L."/>
            <person name="Burguener G."/>
            <person name="Darino M."/>
            <person name="Turjanski A."/>
            <person name="Kreff E."/>
            <person name="Dieguez M.J."/>
            <person name="Sacco F."/>
        </authorList>
    </citation>
    <scope>NUCLEOTIDE SEQUENCE [LARGE SCALE GENOMIC DNA]</scope>
    <source>
        <strain evidence="2 3">RO10H11247</strain>
    </source>
</reference>
<evidence type="ECO:0008006" key="4">
    <source>
        <dbReference type="Google" id="ProtNLM"/>
    </source>
</evidence>
<accession>A0A0L6VQ67</accession>
<protein>
    <recommendedName>
        <fullName evidence="4">Tc1-like transposase DDE domain-containing protein</fullName>
    </recommendedName>
</protein>
<dbReference type="Proteomes" id="UP000037035">
    <property type="component" value="Unassembled WGS sequence"/>
</dbReference>
<name>A0A0L6VQ67_9BASI</name>
<evidence type="ECO:0000313" key="2">
    <source>
        <dbReference type="EMBL" id="KNZ62335.1"/>
    </source>
</evidence>
<dbReference type="EMBL" id="LAVV01003154">
    <property type="protein sequence ID" value="KNZ62335.1"/>
    <property type="molecule type" value="Genomic_DNA"/>
</dbReference>
<gene>
    <name evidence="2" type="ORF">VP01_1283g9</name>
</gene>
<keyword evidence="1" id="KW-0732">Signal</keyword>
<feature type="signal peptide" evidence="1">
    <location>
        <begin position="1"/>
        <end position="18"/>
    </location>
</feature>
<evidence type="ECO:0000313" key="3">
    <source>
        <dbReference type="Proteomes" id="UP000037035"/>
    </source>
</evidence>
<dbReference type="VEuPathDB" id="FungiDB:VP01_1283g9"/>
<comment type="caution">
    <text evidence="2">The sequence shown here is derived from an EMBL/GenBank/DDBJ whole genome shotgun (WGS) entry which is preliminary data.</text>
</comment>
<keyword evidence="3" id="KW-1185">Reference proteome</keyword>
<proteinExistence type="predicted"/>
<sequence>MFVVLNTFLLKHLCVVHAAALKTNTKDSLINLIDGNKKTGPTANHICNFLLHLQDHCPPGSIIIMDNTPIHGGDDFEHVQLLIKESAKNLEMEFLPRYSLFKLTPKICQKGFLHCQKGFLHFHKIYPTCTYMQPITENVIKDPENFFQVPQFS</sequence>